<sequence>FYFDTDSLIVDHVGYLDLQNEIKPGVLGALKVELESPWLTIHAPKDYAMQSRVKLKGIKQDAIEIKPGVFRQTHWMKLAGLIREGITEGYVTKDIEKTQKRIIYSGVVLPSGWIEPFHLGPHLEIQGELAPVPAVDVRLLR</sequence>
<proteinExistence type="predicted"/>
<dbReference type="InterPro" id="IPR043502">
    <property type="entry name" value="DNA/RNA_pol_sf"/>
</dbReference>
<gene>
    <name evidence="1" type="ORF">LCGC14_2296580</name>
</gene>
<name>A0A0F9CPQ7_9ZZZZ</name>
<dbReference type="Gene3D" id="3.90.1600.10">
    <property type="entry name" value="Palm domain of DNA polymerase"/>
    <property type="match status" value="1"/>
</dbReference>
<feature type="non-terminal residue" evidence="1">
    <location>
        <position position="1"/>
    </location>
</feature>
<evidence type="ECO:0000313" key="1">
    <source>
        <dbReference type="EMBL" id="KKL51328.1"/>
    </source>
</evidence>
<comment type="caution">
    <text evidence="1">The sequence shown here is derived from an EMBL/GenBank/DDBJ whole genome shotgun (WGS) entry which is preliminary data.</text>
</comment>
<organism evidence="1">
    <name type="scientific">marine sediment metagenome</name>
    <dbReference type="NCBI Taxonomy" id="412755"/>
    <lineage>
        <taxon>unclassified sequences</taxon>
        <taxon>metagenomes</taxon>
        <taxon>ecological metagenomes</taxon>
    </lineage>
</organism>
<dbReference type="AlphaFoldDB" id="A0A0F9CPQ7"/>
<dbReference type="InterPro" id="IPR023211">
    <property type="entry name" value="DNA_pol_palm_dom_sf"/>
</dbReference>
<reference evidence="1" key="1">
    <citation type="journal article" date="2015" name="Nature">
        <title>Complex archaea that bridge the gap between prokaryotes and eukaryotes.</title>
        <authorList>
            <person name="Spang A."/>
            <person name="Saw J.H."/>
            <person name="Jorgensen S.L."/>
            <person name="Zaremba-Niedzwiedzka K."/>
            <person name="Martijn J."/>
            <person name="Lind A.E."/>
            <person name="van Eijk R."/>
            <person name="Schleper C."/>
            <person name="Guy L."/>
            <person name="Ettema T.J."/>
        </authorList>
    </citation>
    <scope>NUCLEOTIDE SEQUENCE</scope>
</reference>
<dbReference type="SUPFAM" id="SSF56672">
    <property type="entry name" value="DNA/RNA polymerases"/>
    <property type="match status" value="1"/>
</dbReference>
<protein>
    <submittedName>
        <fullName evidence="1">Uncharacterized protein</fullName>
    </submittedName>
</protein>
<accession>A0A0F9CPQ7</accession>
<dbReference type="EMBL" id="LAZR01032290">
    <property type="protein sequence ID" value="KKL51328.1"/>
    <property type="molecule type" value="Genomic_DNA"/>
</dbReference>